<dbReference type="Proteomes" id="UP000321638">
    <property type="component" value="Unassembled WGS sequence"/>
</dbReference>
<name>A0A5C8PS92_9HYPH</name>
<evidence type="ECO:0000313" key="5">
    <source>
        <dbReference type="Proteomes" id="UP000321638"/>
    </source>
</evidence>
<dbReference type="EMBL" id="VDUZ01000005">
    <property type="protein sequence ID" value="TXL79600.1"/>
    <property type="molecule type" value="Genomic_DNA"/>
</dbReference>
<evidence type="ECO:0000256" key="2">
    <source>
        <dbReference type="ARBA" id="ARBA00023033"/>
    </source>
</evidence>
<accession>A0A5C8PS92</accession>
<gene>
    <name evidence="4" type="ORF">FHP25_06610</name>
</gene>
<reference evidence="4 5" key="1">
    <citation type="submission" date="2019-06" db="EMBL/GenBank/DDBJ databases">
        <title>New taxonomy in bacterial strain CC-CFT640, isolated from vineyard.</title>
        <authorList>
            <person name="Lin S.-Y."/>
            <person name="Tsai C.-F."/>
            <person name="Young C.-C."/>
        </authorList>
    </citation>
    <scope>NUCLEOTIDE SEQUENCE [LARGE SCALE GENOMIC DNA]</scope>
    <source>
        <strain evidence="4 5">CC-CFT640</strain>
    </source>
</reference>
<feature type="domain" description="FAD-binding" evidence="3">
    <location>
        <begin position="38"/>
        <end position="335"/>
    </location>
</feature>
<dbReference type="Pfam" id="PF01494">
    <property type="entry name" value="FAD_binding_3"/>
    <property type="match status" value="1"/>
</dbReference>
<dbReference type="AlphaFoldDB" id="A0A5C8PS92"/>
<dbReference type="SUPFAM" id="SSF51905">
    <property type="entry name" value="FAD/NAD(P)-binding domain"/>
    <property type="match status" value="1"/>
</dbReference>
<protein>
    <submittedName>
        <fullName evidence="4">FAD-dependent monooxygenase</fullName>
    </submittedName>
</protein>
<dbReference type="GO" id="GO:0004497">
    <property type="term" value="F:monooxygenase activity"/>
    <property type="evidence" value="ECO:0007669"/>
    <property type="project" value="UniProtKB-KW"/>
</dbReference>
<evidence type="ECO:0000313" key="4">
    <source>
        <dbReference type="EMBL" id="TXL79600.1"/>
    </source>
</evidence>
<dbReference type="Gene3D" id="3.30.9.10">
    <property type="entry name" value="D-Amino Acid Oxidase, subunit A, domain 2"/>
    <property type="match status" value="1"/>
</dbReference>
<dbReference type="InterPro" id="IPR036188">
    <property type="entry name" value="FAD/NAD-bd_sf"/>
</dbReference>
<evidence type="ECO:0000256" key="1">
    <source>
        <dbReference type="ARBA" id="ARBA00023002"/>
    </source>
</evidence>
<dbReference type="InterPro" id="IPR002938">
    <property type="entry name" value="FAD-bd"/>
</dbReference>
<dbReference type="Gene3D" id="3.50.50.60">
    <property type="entry name" value="FAD/NAD(P)-binding domain"/>
    <property type="match status" value="1"/>
</dbReference>
<dbReference type="GO" id="GO:0071949">
    <property type="term" value="F:FAD binding"/>
    <property type="evidence" value="ECO:0007669"/>
    <property type="project" value="InterPro"/>
</dbReference>
<proteinExistence type="predicted"/>
<dbReference type="OrthoDB" id="4230779at2"/>
<keyword evidence="5" id="KW-1185">Reference proteome</keyword>
<organism evidence="4 5">
    <name type="scientific">Vineibacter terrae</name>
    <dbReference type="NCBI Taxonomy" id="2586908"/>
    <lineage>
        <taxon>Bacteria</taxon>
        <taxon>Pseudomonadati</taxon>
        <taxon>Pseudomonadota</taxon>
        <taxon>Alphaproteobacteria</taxon>
        <taxon>Hyphomicrobiales</taxon>
        <taxon>Vineibacter</taxon>
    </lineage>
</organism>
<dbReference type="PANTHER" id="PTHR13789">
    <property type="entry name" value="MONOOXYGENASE"/>
    <property type="match status" value="1"/>
</dbReference>
<evidence type="ECO:0000259" key="3">
    <source>
        <dbReference type="Pfam" id="PF01494"/>
    </source>
</evidence>
<comment type="caution">
    <text evidence="4">The sequence shown here is derived from an EMBL/GenBank/DDBJ whole genome shotgun (WGS) entry which is preliminary data.</text>
</comment>
<dbReference type="InterPro" id="IPR050493">
    <property type="entry name" value="FAD-dep_Monooxygenase_BioMet"/>
</dbReference>
<dbReference type="PRINTS" id="PR00420">
    <property type="entry name" value="RNGMNOXGNASE"/>
</dbReference>
<sequence>MKATHGSRHGRFMVRQAHHEAGVGRWDAEEEAVRHAEIAGAGFAGLTAAIALRQRGWSVRVHEADAELRAFGAGIFIWENGLRVLKAIGAYDDVVAGAYAAPGYHTSRDGERLAYERINGANRFRLLTMTRQHLYAAILAAARRMDIEIITSSAATGAAPEGVLHLADGRSMPADLVIGADGVRSAVRDSLGLIDARNKYQDGIIRVLVGRATLKGGVWDDVIDFWSFSPRPLRILYTPCGEDDLYMAMMAPTADREASSIPVNAEVWIRSFPQLAPALSAIGDRGRYDLYETTTLKRWSAGRTALIGDAAHAMPPTLAQGAGCAMMNALSLAVAVSDADDIDAALRRWEARERPLTDHTQSRAAHLAGSRALADGMPWEDDCFRAARHIPTGTPPQMHL</sequence>
<keyword evidence="2 4" id="KW-0503">Monooxygenase</keyword>
<dbReference type="PANTHER" id="PTHR13789:SF309">
    <property type="entry name" value="PUTATIVE (AFU_ORTHOLOGUE AFUA_6G14510)-RELATED"/>
    <property type="match status" value="1"/>
</dbReference>
<keyword evidence="1" id="KW-0560">Oxidoreductase</keyword>